<name>A0A383AWN4_9ZZZZ</name>
<feature type="non-terminal residue" evidence="1">
    <location>
        <position position="76"/>
    </location>
</feature>
<protein>
    <recommendedName>
        <fullName evidence="2">DUF1501 domain-containing protein</fullName>
    </recommendedName>
</protein>
<accession>A0A383AWN4</accession>
<gene>
    <name evidence="1" type="ORF">METZ01_LOCUS464976</name>
</gene>
<proteinExistence type="predicted"/>
<reference evidence="1" key="1">
    <citation type="submission" date="2018-05" db="EMBL/GenBank/DDBJ databases">
        <authorList>
            <person name="Lanie J.A."/>
            <person name="Ng W.-L."/>
            <person name="Kazmierczak K.M."/>
            <person name="Andrzejewski T.M."/>
            <person name="Davidsen T.M."/>
            <person name="Wayne K.J."/>
            <person name="Tettelin H."/>
            <person name="Glass J.I."/>
            <person name="Rusch D."/>
            <person name="Podicherti R."/>
            <person name="Tsui H.-C.T."/>
            <person name="Winkler M.E."/>
        </authorList>
    </citation>
    <scope>NUCLEOTIDE SEQUENCE</scope>
</reference>
<evidence type="ECO:0008006" key="2">
    <source>
        <dbReference type="Google" id="ProtNLM"/>
    </source>
</evidence>
<evidence type="ECO:0000313" key="1">
    <source>
        <dbReference type="EMBL" id="SVE12122.1"/>
    </source>
</evidence>
<organism evidence="1">
    <name type="scientific">marine metagenome</name>
    <dbReference type="NCBI Taxonomy" id="408172"/>
    <lineage>
        <taxon>unclassified sequences</taxon>
        <taxon>metagenomes</taxon>
        <taxon>ecological metagenomes</taxon>
    </lineage>
</organism>
<dbReference type="EMBL" id="UINC01195519">
    <property type="protein sequence ID" value="SVE12122.1"/>
    <property type="molecule type" value="Genomic_DNA"/>
</dbReference>
<sequence>MTEILSKDPVIVVVQLSGGNDYMNTVVPHSNSLYRDYRPTVNINETDVIELTSEIGFHPAMAPLADMYKEGNLAII</sequence>
<dbReference type="AlphaFoldDB" id="A0A383AWN4"/>